<dbReference type="GO" id="GO:0031429">
    <property type="term" value="C:box H/ACA snoRNP complex"/>
    <property type="evidence" value="ECO:0007669"/>
    <property type="project" value="TreeGrafter"/>
</dbReference>
<evidence type="ECO:0000256" key="2">
    <source>
        <dbReference type="ARBA" id="ARBA00022517"/>
    </source>
</evidence>
<evidence type="ECO:0000256" key="9">
    <source>
        <dbReference type="SAM" id="MobiDB-lite"/>
    </source>
</evidence>
<evidence type="ECO:0000313" key="11">
    <source>
        <dbReference type="Proteomes" id="UP000011083"/>
    </source>
</evidence>
<dbReference type="PANTHER" id="PTHR23237:SF6">
    <property type="entry name" value="H_ACA RIBONUCLEOPROTEIN COMPLEX SUBUNIT 1"/>
    <property type="match status" value="1"/>
</dbReference>
<feature type="compositionally biased region" description="Gly residues" evidence="9">
    <location>
        <begin position="167"/>
        <end position="182"/>
    </location>
</feature>
<dbReference type="GO" id="GO:0000454">
    <property type="term" value="P:snoRNA guided rRNA pseudouridine synthesis"/>
    <property type="evidence" value="ECO:0007669"/>
    <property type="project" value="TreeGrafter"/>
</dbReference>
<evidence type="ECO:0000256" key="7">
    <source>
        <dbReference type="ARBA" id="ARBA00038293"/>
    </source>
</evidence>
<feature type="compositionally biased region" description="Basic and acidic residues" evidence="9">
    <location>
        <begin position="14"/>
        <end position="38"/>
    </location>
</feature>
<evidence type="ECO:0000256" key="4">
    <source>
        <dbReference type="ARBA" id="ARBA00022884"/>
    </source>
</evidence>
<name>L8GGA8_ACACF</name>
<accession>L8GGA8</accession>
<feature type="compositionally biased region" description="Low complexity" evidence="9">
    <location>
        <begin position="192"/>
        <end position="204"/>
    </location>
</feature>
<dbReference type="STRING" id="1257118.L8GGA8"/>
<dbReference type="EMBL" id="KB008147">
    <property type="protein sequence ID" value="ELR11778.1"/>
    <property type="molecule type" value="Genomic_DNA"/>
</dbReference>
<keyword evidence="11" id="KW-1185">Reference proteome</keyword>
<dbReference type="OMA" id="KPQDGIV"/>
<evidence type="ECO:0000256" key="1">
    <source>
        <dbReference type="ARBA" id="ARBA00004604"/>
    </source>
</evidence>
<evidence type="ECO:0000256" key="8">
    <source>
        <dbReference type="RuleBase" id="RU364004"/>
    </source>
</evidence>
<keyword evidence="5 8" id="KW-0539">Nucleus</keyword>
<keyword evidence="4 8" id="KW-0694">RNA-binding</keyword>
<evidence type="ECO:0000256" key="6">
    <source>
        <dbReference type="ARBA" id="ARBA00023274"/>
    </source>
</evidence>
<dbReference type="RefSeq" id="XP_004333791.1">
    <property type="nucleotide sequence ID" value="XM_004333743.1"/>
</dbReference>
<sequence length="204" mass="21337">MSFRGGRGGGGFRGGDRGGFRGGRGGDRGSFRGGDRGGFRGGRGGHDFAQGPPDTVVELGKFTHACEGEMVYKMVETDKVPKFNHPVYTHEKVEVGKVDEIFGSTTEPYFTVKPNQGFVATSFKVGDPICMGPFSLLNKQMFTEEDKPKAPRGGRGGGFRGGDRGGRGGGFRGGRGGGGGFRGGDRGGRGGFSPRGRGTFTRGA</sequence>
<feature type="region of interest" description="Disordered" evidence="9">
    <location>
        <begin position="1"/>
        <end position="53"/>
    </location>
</feature>
<comment type="subcellular location">
    <subcellularLocation>
        <location evidence="1 8">Nucleus</location>
        <location evidence="1 8">Nucleolus</location>
    </subcellularLocation>
</comment>
<comment type="function">
    <text evidence="8">Required for ribosome biogenesis. Part of a complex which catalyzes pseudouridylation of rRNA. This involves the isomerization of uridine such that the ribose is subsequently attached to C5, instead of the normal N1. Pseudouridine ("psi") residues may serve to stabilize the conformation of rRNAs.</text>
</comment>
<dbReference type="KEGG" id="acan:ACA1_362640"/>
<feature type="region of interest" description="Disordered" evidence="9">
    <location>
        <begin position="144"/>
        <end position="204"/>
    </location>
</feature>
<dbReference type="Pfam" id="PF04410">
    <property type="entry name" value="Gar1"/>
    <property type="match status" value="1"/>
</dbReference>
<dbReference type="Proteomes" id="UP000011083">
    <property type="component" value="Unassembled WGS sequence"/>
</dbReference>
<dbReference type="PANTHER" id="PTHR23237">
    <property type="entry name" value="NUCLEOLAR PROTEIN FAMILY A MEMBER 1 SNORNP PROTEIN GAR1"/>
    <property type="match status" value="1"/>
</dbReference>
<comment type="subunit">
    <text evidence="8">Component of the small nucleolar ribonucleoprotein particles containing H/ACA-type snoRNAs (H/ACA snoRNPs).</text>
</comment>
<comment type="similarity">
    <text evidence="7 8">Belongs to the GAR1 family.</text>
</comment>
<keyword evidence="3 8" id="KW-0698">rRNA processing</keyword>
<proteinExistence type="inferred from homology"/>
<feature type="compositionally biased region" description="Gly residues" evidence="9">
    <location>
        <begin position="1"/>
        <end position="13"/>
    </location>
</feature>
<dbReference type="GeneID" id="14912245"/>
<dbReference type="VEuPathDB" id="AmoebaDB:ACA1_362640"/>
<protein>
    <recommendedName>
        <fullName evidence="8">H/ACA ribonucleoprotein complex subunit</fullName>
    </recommendedName>
</protein>
<evidence type="ECO:0000256" key="5">
    <source>
        <dbReference type="ARBA" id="ARBA00023242"/>
    </source>
</evidence>
<organism evidence="10 11">
    <name type="scientific">Acanthamoeba castellanii (strain ATCC 30010 / Neff)</name>
    <dbReference type="NCBI Taxonomy" id="1257118"/>
    <lineage>
        <taxon>Eukaryota</taxon>
        <taxon>Amoebozoa</taxon>
        <taxon>Discosea</taxon>
        <taxon>Longamoebia</taxon>
        <taxon>Centramoebida</taxon>
        <taxon>Acanthamoebidae</taxon>
        <taxon>Acanthamoeba</taxon>
    </lineage>
</organism>
<dbReference type="OrthoDB" id="2187159at2759"/>
<evidence type="ECO:0000313" key="10">
    <source>
        <dbReference type="EMBL" id="ELR11778.1"/>
    </source>
</evidence>
<dbReference type="AlphaFoldDB" id="L8GGA8"/>
<keyword evidence="6 8" id="KW-0687">Ribonucleoprotein</keyword>
<dbReference type="Gene3D" id="2.40.10.230">
    <property type="entry name" value="Probable tRNA pseudouridine synthase domain"/>
    <property type="match status" value="1"/>
</dbReference>
<reference evidence="10 11" key="1">
    <citation type="journal article" date="2013" name="Genome Biol.">
        <title>Genome of Acanthamoeba castellanii highlights extensive lateral gene transfer and early evolution of tyrosine kinase signaling.</title>
        <authorList>
            <person name="Clarke M."/>
            <person name="Lohan A.J."/>
            <person name="Liu B."/>
            <person name="Lagkouvardos I."/>
            <person name="Roy S."/>
            <person name="Zafar N."/>
            <person name="Bertelli C."/>
            <person name="Schilde C."/>
            <person name="Kianianmomeni A."/>
            <person name="Burglin T.R."/>
            <person name="Frech C."/>
            <person name="Turcotte B."/>
            <person name="Kopec K.O."/>
            <person name="Synnott J.M."/>
            <person name="Choo C."/>
            <person name="Paponov I."/>
            <person name="Finkler A."/>
            <person name="Soon Heng Tan C."/>
            <person name="Hutchins A.P."/>
            <person name="Weinmeier T."/>
            <person name="Rattei T."/>
            <person name="Chu J.S."/>
            <person name="Gimenez G."/>
            <person name="Irimia M."/>
            <person name="Rigden D.J."/>
            <person name="Fitzpatrick D.A."/>
            <person name="Lorenzo-Morales J."/>
            <person name="Bateman A."/>
            <person name="Chiu C.H."/>
            <person name="Tang P."/>
            <person name="Hegemann P."/>
            <person name="Fromm H."/>
            <person name="Raoult D."/>
            <person name="Greub G."/>
            <person name="Miranda-Saavedra D."/>
            <person name="Chen N."/>
            <person name="Nash P."/>
            <person name="Ginger M.L."/>
            <person name="Horn M."/>
            <person name="Schaap P."/>
            <person name="Caler L."/>
            <person name="Loftus B."/>
        </authorList>
    </citation>
    <scope>NUCLEOTIDE SEQUENCE [LARGE SCALE GENOMIC DNA]</scope>
    <source>
        <strain evidence="10 11">Neff</strain>
    </source>
</reference>
<evidence type="ECO:0000256" key="3">
    <source>
        <dbReference type="ARBA" id="ARBA00022552"/>
    </source>
</evidence>
<dbReference type="InterPro" id="IPR007504">
    <property type="entry name" value="H/ACA_rnp_Gar1/Naf1"/>
</dbReference>
<gene>
    <name evidence="10" type="ORF">ACA1_362640</name>
</gene>
<dbReference type="InterPro" id="IPR038664">
    <property type="entry name" value="Gar1/Naf1_Cbf5-bd_sf"/>
</dbReference>
<dbReference type="GO" id="GO:0034513">
    <property type="term" value="F:box H/ACA snoRNA binding"/>
    <property type="evidence" value="ECO:0007669"/>
    <property type="project" value="TreeGrafter"/>
</dbReference>
<keyword evidence="2 8" id="KW-0690">Ribosome biogenesis</keyword>
<dbReference type="SUPFAM" id="SSF50447">
    <property type="entry name" value="Translation proteins"/>
    <property type="match status" value="1"/>
</dbReference>
<dbReference type="InterPro" id="IPR009000">
    <property type="entry name" value="Transl_B-barrel_sf"/>
</dbReference>